<dbReference type="HOGENOM" id="CLU_3130094_0_0_1"/>
<accession>W5J109</accession>
<dbReference type="AlphaFoldDB" id="W5J109"/>
<sequence>MERKLDPTGMYRRPGNASSYQRSPYHHHQQQFQNHQRMPHQHHQQQQQQQ</sequence>
<gene>
    <name evidence="2" type="ORF">AND_010605</name>
</gene>
<protein>
    <submittedName>
        <fullName evidence="2 3">Uncharacterized protein</fullName>
    </submittedName>
</protein>
<proteinExistence type="predicted"/>
<dbReference type="OMA" id="DPTGMYR"/>
<evidence type="ECO:0000313" key="2">
    <source>
        <dbReference type="EMBL" id="ETN57827.1"/>
    </source>
</evidence>
<reference evidence="3" key="4">
    <citation type="submission" date="2015-06" db="UniProtKB">
        <authorList>
            <consortium name="EnsemblMetazoa"/>
        </authorList>
    </citation>
    <scope>IDENTIFICATION</scope>
</reference>
<keyword evidence="4" id="KW-1185">Reference proteome</keyword>
<evidence type="ECO:0000256" key="1">
    <source>
        <dbReference type="SAM" id="MobiDB-lite"/>
    </source>
</evidence>
<reference evidence="2" key="3">
    <citation type="journal article" date="2013" name="Nucleic Acids Res.">
        <title>The genome of Anopheles darlingi, the main neotropical malaria vector.</title>
        <authorList>
            <person name="Marinotti O."/>
            <person name="Cerqueira G.C."/>
            <person name="de Almeida L.G."/>
            <person name="Ferro M.I."/>
            <person name="Loreto E.L."/>
            <person name="Zaha A."/>
            <person name="Teixeira S.M."/>
            <person name="Wespiser A.R."/>
            <person name="Almeida E Silva A."/>
            <person name="Schlindwein A.D."/>
            <person name="Pacheco A.C."/>
            <person name="Silva A.L."/>
            <person name="Graveley B.R."/>
            <person name="Walenz B.P."/>
            <person name="Lima Bde A."/>
            <person name="Ribeiro C.A."/>
            <person name="Nunes-Silva C.G."/>
            <person name="de Carvalho C.R."/>
            <person name="Soares C.M."/>
            <person name="de Menezes C.B."/>
            <person name="Matiolli C."/>
            <person name="Caffrey D."/>
            <person name="Araujo D.A."/>
            <person name="de Oliveira D.M."/>
            <person name="Golenbock D."/>
            <person name="Grisard E.C."/>
            <person name="Fantinatti-Garboggini F."/>
            <person name="de Carvalho F.M."/>
            <person name="Barcellos F.G."/>
            <person name="Prosdocimi F."/>
            <person name="May G."/>
            <person name="Azevedo Junior G.M."/>
            <person name="Guimaraes G.M."/>
            <person name="Goldman G.H."/>
            <person name="Padilha I.Q."/>
            <person name="Batista Jda S."/>
            <person name="Ferro J.A."/>
            <person name="Ribeiro J.M."/>
            <person name="Fietto J.L."/>
            <person name="Dabbas K.M."/>
            <person name="Cerdeira L."/>
            <person name="Agnez-Lima L.F."/>
            <person name="Brocchi M."/>
            <person name="de Carvalho M.O."/>
            <person name="Teixeira Mde M."/>
            <person name="Diniz Maia Mde M."/>
            <person name="Goldman M.H."/>
            <person name="Cruz Schneider M.P."/>
            <person name="Felipe M.S."/>
            <person name="Hungria M."/>
            <person name="Nicolas M.F."/>
            <person name="Pereira M."/>
            <person name="Montes M.A."/>
            <person name="Cantao M.E."/>
            <person name="Vincentz M."/>
            <person name="Rafael M.S."/>
            <person name="Silverman N."/>
            <person name="Stoco P.H."/>
            <person name="Souza R.C."/>
            <person name="Vicentini R."/>
            <person name="Gazzinelli R.T."/>
            <person name="Neves Rde O."/>
            <person name="Silva R."/>
            <person name="Astolfi-Filho S."/>
            <person name="Maciel T.E."/>
            <person name="Urmenyi T.P."/>
            <person name="Tadei W.P."/>
            <person name="Camargo E.P."/>
            <person name="de Vasconcelos A.T."/>
        </authorList>
    </citation>
    <scope>NUCLEOTIDE SEQUENCE</scope>
</reference>
<dbReference type="Proteomes" id="UP000000673">
    <property type="component" value="Unassembled WGS sequence"/>
</dbReference>
<dbReference type="EMBL" id="ADMH02002206">
    <property type="protein sequence ID" value="ETN57827.1"/>
    <property type="molecule type" value="Genomic_DNA"/>
</dbReference>
<feature type="non-terminal residue" evidence="2">
    <location>
        <position position="50"/>
    </location>
</feature>
<reference evidence="2" key="2">
    <citation type="submission" date="2010-05" db="EMBL/GenBank/DDBJ databases">
        <authorList>
            <person name="Almeida L.G."/>
            <person name="Nicolas M.F."/>
            <person name="Souza R.C."/>
            <person name="Vasconcelos A.T.R."/>
        </authorList>
    </citation>
    <scope>NUCLEOTIDE SEQUENCE</scope>
</reference>
<dbReference type="EnsemblMetazoa" id="ADAC010605-RA">
    <property type="protein sequence ID" value="ADAC010605-PA"/>
    <property type="gene ID" value="ADAC010605"/>
</dbReference>
<dbReference type="VEuPathDB" id="VectorBase:ADAC010605"/>
<feature type="region of interest" description="Disordered" evidence="1">
    <location>
        <begin position="1"/>
        <end position="50"/>
    </location>
</feature>
<reference evidence="2 4" key="1">
    <citation type="journal article" date="2010" name="BMC Genomics">
        <title>Combination of measures distinguishes pre-miRNAs from other stem-loops in the genome of the newly sequenced Anopheles darlingi.</title>
        <authorList>
            <person name="Mendes N.D."/>
            <person name="Freitas A.T."/>
            <person name="Vasconcelos A.T."/>
            <person name="Sagot M.F."/>
        </authorList>
    </citation>
    <scope>NUCLEOTIDE SEQUENCE</scope>
</reference>
<organism evidence="2">
    <name type="scientific">Anopheles darlingi</name>
    <name type="common">Mosquito</name>
    <dbReference type="NCBI Taxonomy" id="43151"/>
    <lineage>
        <taxon>Eukaryota</taxon>
        <taxon>Metazoa</taxon>
        <taxon>Ecdysozoa</taxon>
        <taxon>Arthropoda</taxon>
        <taxon>Hexapoda</taxon>
        <taxon>Insecta</taxon>
        <taxon>Pterygota</taxon>
        <taxon>Neoptera</taxon>
        <taxon>Endopterygota</taxon>
        <taxon>Diptera</taxon>
        <taxon>Nematocera</taxon>
        <taxon>Culicoidea</taxon>
        <taxon>Culicidae</taxon>
        <taxon>Anophelinae</taxon>
        <taxon>Anopheles</taxon>
    </lineage>
</organism>
<evidence type="ECO:0000313" key="4">
    <source>
        <dbReference type="Proteomes" id="UP000000673"/>
    </source>
</evidence>
<dbReference type="eggNOG" id="ENOG502TC3U">
    <property type="taxonomic scope" value="Eukaryota"/>
</dbReference>
<name>W5J109_ANODA</name>
<evidence type="ECO:0000313" key="3">
    <source>
        <dbReference type="EnsemblMetazoa" id="ADAC010605-PA"/>
    </source>
</evidence>